<accession>A0ABN8LN01</accession>
<reference evidence="2 3" key="1">
    <citation type="submission" date="2022-05" db="EMBL/GenBank/DDBJ databases">
        <authorList>
            <consortium name="Genoscope - CEA"/>
            <person name="William W."/>
        </authorList>
    </citation>
    <scope>NUCLEOTIDE SEQUENCE [LARGE SCALE GENOMIC DNA]</scope>
</reference>
<dbReference type="EMBL" id="CALNXI010000061">
    <property type="protein sequence ID" value="CAH3017367.1"/>
    <property type="molecule type" value="Genomic_DNA"/>
</dbReference>
<organism evidence="2 3">
    <name type="scientific">Porites evermanni</name>
    <dbReference type="NCBI Taxonomy" id="104178"/>
    <lineage>
        <taxon>Eukaryota</taxon>
        <taxon>Metazoa</taxon>
        <taxon>Cnidaria</taxon>
        <taxon>Anthozoa</taxon>
        <taxon>Hexacorallia</taxon>
        <taxon>Scleractinia</taxon>
        <taxon>Fungiina</taxon>
        <taxon>Poritidae</taxon>
        <taxon>Porites</taxon>
    </lineage>
</organism>
<feature type="region of interest" description="Disordered" evidence="1">
    <location>
        <begin position="249"/>
        <end position="455"/>
    </location>
</feature>
<evidence type="ECO:0000313" key="2">
    <source>
        <dbReference type="EMBL" id="CAH3017367.1"/>
    </source>
</evidence>
<feature type="compositionally biased region" description="Basic residues" evidence="1">
    <location>
        <begin position="433"/>
        <end position="455"/>
    </location>
</feature>
<feature type="compositionally biased region" description="Low complexity" evidence="1">
    <location>
        <begin position="382"/>
        <end position="432"/>
    </location>
</feature>
<feature type="compositionally biased region" description="Low complexity" evidence="1">
    <location>
        <begin position="283"/>
        <end position="297"/>
    </location>
</feature>
<gene>
    <name evidence="2" type="ORF">PEVE_00037342</name>
</gene>
<comment type="caution">
    <text evidence="2">The sequence shown here is derived from an EMBL/GenBank/DDBJ whole genome shotgun (WGS) entry which is preliminary data.</text>
</comment>
<dbReference type="Proteomes" id="UP001159427">
    <property type="component" value="Unassembled WGS sequence"/>
</dbReference>
<feature type="compositionally biased region" description="Low complexity" evidence="1">
    <location>
        <begin position="305"/>
        <end position="340"/>
    </location>
</feature>
<protein>
    <submittedName>
        <fullName evidence="2">Uncharacterized protein</fullName>
    </submittedName>
</protein>
<proteinExistence type="predicted"/>
<keyword evidence="3" id="KW-1185">Reference proteome</keyword>
<feature type="region of interest" description="Disordered" evidence="1">
    <location>
        <begin position="34"/>
        <end position="66"/>
    </location>
</feature>
<feature type="compositionally biased region" description="Basic residues" evidence="1">
    <location>
        <begin position="53"/>
        <end position="62"/>
    </location>
</feature>
<evidence type="ECO:0000313" key="3">
    <source>
        <dbReference type="Proteomes" id="UP001159427"/>
    </source>
</evidence>
<evidence type="ECO:0000256" key="1">
    <source>
        <dbReference type="SAM" id="MobiDB-lite"/>
    </source>
</evidence>
<feature type="compositionally biased region" description="Low complexity" evidence="1">
    <location>
        <begin position="347"/>
        <end position="373"/>
    </location>
</feature>
<sequence length="455" mass="50134">MEDQYVVLLERVVAENVRLREAMEARDNEQRRMFEELASKIESSNTEPERSGRSSRKRRRKISVPQQCRQDVRKMYKALSQNEDFDGFKLDESFLAEANQTATKTIIEAVIADRGGTENCPWSPAEMKGAAATYLKSLYDAAMRAKKGKLEAHKDLCRRQGRMRDKTQKRLVTLKTMPWSNEKKAQVEEAVGSLAYTSSDESDFSEDESGQSKLSRYLVKRLPWERTSLTKAKRELDEAYSRSLESKRVHLVTRRPHPMPSTRRRPTEPLEWAVRAENPAPTPGTRPSSSTCTRTPSHPTPAVIPPTSTRPPSSGTPPTRTRPPSSGTPPTRTHPPSSGTQPTRTCPPSSGTPPNSTHPPSSGTPPSRTRPPTTGSPPTRPSPSSCPARTTTPSPSTSSARLPATVTPSPSTLSSRSGTSSLLPDCSSTPKTSKPKKTLKSKKDVAHRRSASPAY</sequence>
<name>A0ABN8LN01_9CNID</name>